<dbReference type="GeneID" id="100369272"/>
<dbReference type="InterPro" id="IPR031919">
    <property type="entry name" value="Fucosidase_C"/>
</dbReference>
<comment type="similarity">
    <text evidence="2 7">Belongs to the glycosyl hydrolase 29 family.</text>
</comment>
<evidence type="ECO:0000256" key="7">
    <source>
        <dbReference type="PIRNR" id="PIRNR001092"/>
    </source>
</evidence>
<dbReference type="InterPro" id="IPR017853">
    <property type="entry name" value="GH"/>
</dbReference>
<dbReference type="InterPro" id="IPR000933">
    <property type="entry name" value="Glyco_hydro_29"/>
</dbReference>
<evidence type="ECO:0000256" key="1">
    <source>
        <dbReference type="ARBA" id="ARBA00004071"/>
    </source>
</evidence>
<keyword evidence="6 7" id="KW-0326">Glycosidase</keyword>
<reference evidence="11" key="1">
    <citation type="submission" date="2025-08" db="UniProtKB">
        <authorList>
            <consortium name="RefSeq"/>
        </authorList>
    </citation>
    <scope>IDENTIFICATION</scope>
    <source>
        <tissue evidence="11">Testes</tissue>
    </source>
</reference>
<evidence type="ECO:0000256" key="4">
    <source>
        <dbReference type="ARBA" id="ARBA00022729"/>
    </source>
</evidence>
<evidence type="ECO:0000256" key="3">
    <source>
        <dbReference type="ARBA" id="ARBA00012662"/>
    </source>
</evidence>
<name>A0ABM0GPI1_SACKO</name>
<feature type="domain" description="Glycoside hydrolase family 29 N-terminal" evidence="8">
    <location>
        <begin position="39"/>
        <end position="370"/>
    </location>
</feature>
<dbReference type="PANTHER" id="PTHR10030">
    <property type="entry name" value="ALPHA-L-FUCOSIDASE"/>
    <property type="match status" value="1"/>
</dbReference>
<dbReference type="PIRSF" id="PIRSF001092">
    <property type="entry name" value="Alpha-L-fucosidase"/>
    <property type="match status" value="1"/>
</dbReference>
<evidence type="ECO:0000256" key="5">
    <source>
        <dbReference type="ARBA" id="ARBA00022801"/>
    </source>
</evidence>
<dbReference type="InterPro" id="IPR013780">
    <property type="entry name" value="Glyco_hydro_b"/>
</dbReference>
<dbReference type="Pfam" id="PF16757">
    <property type="entry name" value="Fucosidase_C"/>
    <property type="match status" value="1"/>
</dbReference>
<gene>
    <name evidence="11" type="primary">LOC100369272</name>
</gene>
<organism evidence="10 11">
    <name type="scientific">Saccoglossus kowalevskii</name>
    <name type="common">Acorn worm</name>
    <dbReference type="NCBI Taxonomy" id="10224"/>
    <lineage>
        <taxon>Eukaryota</taxon>
        <taxon>Metazoa</taxon>
        <taxon>Hemichordata</taxon>
        <taxon>Enteropneusta</taxon>
        <taxon>Harrimaniidae</taxon>
        <taxon>Saccoglossus</taxon>
    </lineage>
</organism>
<dbReference type="InterPro" id="IPR016286">
    <property type="entry name" value="FUC_metazoa-typ"/>
</dbReference>
<accession>A0ABM0GPI1</accession>
<dbReference type="PANTHER" id="PTHR10030:SF37">
    <property type="entry name" value="ALPHA-L-FUCOSIDASE-RELATED"/>
    <property type="match status" value="1"/>
</dbReference>
<dbReference type="EC" id="3.2.1.51" evidence="3"/>
<dbReference type="SUPFAM" id="SSF51445">
    <property type="entry name" value="(Trans)glycosidases"/>
    <property type="match status" value="1"/>
</dbReference>
<dbReference type="RefSeq" id="XP_002734463.2">
    <property type="nucleotide sequence ID" value="XM_002734417.2"/>
</dbReference>
<dbReference type="InterPro" id="IPR057739">
    <property type="entry name" value="Glyco_hydro_29_N"/>
</dbReference>
<evidence type="ECO:0000256" key="2">
    <source>
        <dbReference type="ARBA" id="ARBA00007951"/>
    </source>
</evidence>
<dbReference type="SMART" id="SM00812">
    <property type="entry name" value="Alpha_L_fucos"/>
    <property type="match status" value="1"/>
</dbReference>
<evidence type="ECO:0000259" key="9">
    <source>
        <dbReference type="Pfam" id="PF16757"/>
    </source>
</evidence>
<sequence>MVSRDKFRLILCCILLLLLVLLFGKHLGLHKRLSVIVTTLQPPKQYKPTWESVDTRPLPDWYDNAKFGIFLHWGLYSVPAFGSEWFWYNWETKKDPAIVDYMKKNYPQIKEYKDFIALFTAEKFNADYWAELFQASGARYVVLTSKHHEGWTLWGSKQSSIGNSVDSGPHRDLVGELAASIAKKTDLHFGLYYSLLEWYNPLYLSDKASNFEKNDYIKNVVTPQLNELIVSYKPDVLWLDGDWGGSDKYWNATNFLAWLYSESSVKDTIVTNDRWGERSKHGDYITKLQKINDRKWENAITIDKKSWGYRREANKDDFRKLEDVISSLVRTVSCGGNFLLNIGPSHEGLIHPVFDGHLREIGSWLKINGEAIYNTKPWKHQKDKTSSVWYTSRSKYSGITVVYAILLEWPTLESSQLQLGSVKKTDTTSIEMLGLEKDIQWQGNENGISITLPLQAELPCRYAWVFQLRKVVG</sequence>
<dbReference type="PRINTS" id="PR00741">
    <property type="entry name" value="GLHYDRLASE29"/>
</dbReference>
<evidence type="ECO:0000313" key="11">
    <source>
        <dbReference type="RefSeq" id="XP_002734463.2"/>
    </source>
</evidence>
<dbReference type="Gene3D" id="2.60.40.1180">
    <property type="entry name" value="Golgi alpha-mannosidase II"/>
    <property type="match status" value="1"/>
</dbReference>
<dbReference type="Pfam" id="PF01120">
    <property type="entry name" value="Alpha_L_fucos"/>
    <property type="match status" value="1"/>
</dbReference>
<dbReference type="Proteomes" id="UP000694865">
    <property type="component" value="Unplaced"/>
</dbReference>
<evidence type="ECO:0000259" key="8">
    <source>
        <dbReference type="Pfam" id="PF01120"/>
    </source>
</evidence>
<feature type="domain" description="Alpha-L-fucosidase C-terminal" evidence="9">
    <location>
        <begin position="382"/>
        <end position="468"/>
    </location>
</feature>
<keyword evidence="4" id="KW-0732">Signal</keyword>
<proteinExistence type="inferred from homology"/>
<dbReference type="Gene3D" id="3.20.20.80">
    <property type="entry name" value="Glycosidases"/>
    <property type="match status" value="1"/>
</dbReference>
<evidence type="ECO:0000256" key="6">
    <source>
        <dbReference type="ARBA" id="ARBA00023295"/>
    </source>
</evidence>
<protein>
    <recommendedName>
        <fullName evidence="3">alpha-L-fucosidase</fullName>
        <ecNumber evidence="3">3.2.1.51</ecNumber>
    </recommendedName>
</protein>
<keyword evidence="10" id="KW-1185">Reference proteome</keyword>
<keyword evidence="5 7" id="KW-0378">Hydrolase</keyword>
<comment type="function">
    <text evidence="1">Alpha-L-fucosidase is responsible for hydrolyzing the alpha-1,6-linked fucose joined to the reducing-end N-acetylglucosamine of the carbohydrate moieties of glycoproteins.</text>
</comment>
<evidence type="ECO:0000313" key="10">
    <source>
        <dbReference type="Proteomes" id="UP000694865"/>
    </source>
</evidence>